<proteinExistence type="predicted"/>
<sequence>MEVVGVCRCCLTQGLNKDLHSIYHWLDKKEIYAEMLLECFNIVVSSQFKFCTKIVEVKVEPKVECDDDDDSDDYYLADAGKHCLTFYTPHLPFSVSYKSWYAIHHRTRLKVRVCL</sequence>
<organism evidence="1 2">
    <name type="scientific">Spodoptera exigua</name>
    <name type="common">Beet armyworm</name>
    <name type="synonym">Noctua fulgens</name>
    <dbReference type="NCBI Taxonomy" id="7107"/>
    <lineage>
        <taxon>Eukaryota</taxon>
        <taxon>Metazoa</taxon>
        <taxon>Ecdysozoa</taxon>
        <taxon>Arthropoda</taxon>
        <taxon>Hexapoda</taxon>
        <taxon>Insecta</taxon>
        <taxon>Pterygota</taxon>
        <taxon>Neoptera</taxon>
        <taxon>Endopterygota</taxon>
        <taxon>Lepidoptera</taxon>
        <taxon>Glossata</taxon>
        <taxon>Ditrysia</taxon>
        <taxon>Noctuoidea</taxon>
        <taxon>Noctuidae</taxon>
        <taxon>Amphipyrinae</taxon>
        <taxon>Spodoptera</taxon>
    </lineage>
</organism>
<protein>
    <submittedName>
        <fullName evidence="1">Uncharacterized protein</fullName>
    </submittedName>
</protein>
<gene>
    <name evidence="1" type="ORF">HF086_009489</name>
</gene>
<dbReference type="Proteomes" id="UP000814243">
    <property type="component" value="Unassembled WGS sequence"/>
</dbReference>
<accession>A0A922SFD9</accession>
<name>A0A922SFD9_SPOEX</name>
<evidence type="ECO:0000313" key="1">
    <source>
        <dbReference type="EMBL" id="KAH9635149.1"/>
    </source>
</evidence>
<evidence type="ECO:0000313" key="2">
    <source>
        <dbReference type="Proteomes" id="UP000814243"/>
    </source>
</evidence>
<comment type="caution">
    <text evidence="1">The sequence shown here is derived from an EMBL/GenBank/DDBJ whole genome shotgun (WGS) entry which is preliminary data.</text>
</comment>
<reference evidence="1" key="1">
    <citation type="journal article" date="2021" name="G3 (Bethesda)">
        <title>Genome and transcriptome analysis of the beet armyworm Spodoptera exigua reveals targets for pest control. .</title>
        <authorList>
            <person name="Simon S."/>
            <person name="Breeschoten T."/>
            <person name="Jansen H.J."/>
            <person name="Dirks R.P."/>
            <person name="Schranz M.E."/>
            <person name="Ros V.I.D."/>
        </authorList>
    </citation>
    <scope>NUCLEOTIDE SEQUENCE</scope>
    <source>
        <strain evidence="1">TB_SE_WUR_2020</strain>
    </source>
</reference>
<dbReference type="AlphaFoldDB" id="A0A922SFD9"/>
<dbReference type="EMBL" id="JACEFF010000571">
    <property type="protein sequence ID" value="KAH9635149.1"/>
    <property type="molecule type" value="Genomic_DNA"/>
</dbReference>